<evidence type="ECO:0000313" key="11">
    <source>
        <dbReference type="EMBL" id="GIF23658.1"/>
    </source>
</evidence>
<feature type="domain" description="Peptidase S8/S53" evidence="7">
    <location>
        <begin position="178"/>
        <end position="622"/>
    </location>
</feature>
<dbReference type="InterPro" id="IPR045051">
    <property type="entry name" value="SBT"/>
</dbReference>
<dbReference type="RefSeq" id="WP_203811538.1">
    <property type="nucleotide sequence ID" value="NZ_BOMY01000041.1"/>
</dbReference>
<reference evidence="11" key="1">
    <citation type="submission" date="2021-01" db="EMBL/GenBank/DDBJ databases">
        <title>Whole genome shotgun sequence of Actinoplanes tereljensis NBRC 105297.</title>
        <authorList>
            <person name="Komaki H."/>
            <person name="Tamura T."/>
        </authorList>
    </citation>
    <scope>NUCLEOTIDE SEQUENCE</scope>
    <source>
        <strain evidence="11">NBRC 105297</strain>
    </source>
</reference>
<evidence type="ECO:0000259" key="8">
    <source>
        <dbReference type="Pfam" id="PF02225"/>
    </source>
</evidence>
<evidence type="ECO:0000256" key="5">
    <source>
        <dbReference type="PIRSR" id="PIRSR615500-1"/>
    </source>
</evidence>
<dbReference type="InterPro" id="IPR003137">
    <property type="entry name" value="PA_domain"/>
</dbReference>
<accession>A0A919TUG5</accession>
<dbReference type="CDD" id="cd02120">
    <property type="entry name" value="PA_subtilisin_like"/>
    <property type="match status" value="1"/>
</dbReference>
<feature type="domain" description="Subtilisin-like protease fibronectin type-III" evidence="10">
    <location>
        <begin position="694"/>
        <end position="789"/>
    </location>
</feature>
<name>A0A919TUG5_9ACTN</name>
<evidence type="ECO:0000256" key="1">
    <source>
        <dbReference type="ARBA" id="ARBA00011073"/>
    </source>
</evidence>
<feature type="domain" description="PA" evidence="8">
    <location>
        <begin position="437"/>
        <end position="508"/>
    </location>
</feature>
<dbReference type="PANTHER" id="PTHR10795">
    <property type="entry name" value="PROPROTEIN CONVERTASE SUBTILISIN/KEXIN"/>
    <property type="match status" value="1"/>
</dbReference>
<dbReference type="GO" id="GO:0004252">
    <property type="term" value="F:serine-type endopeptidase activity"/>
    <property type="evidence" value="ECO:0007669"/>
    <property type="project" value="UniProtKB-UniRule"/>
</dbReference>
<dbReference type="InterPro" id="IPR041469">
    <property type="entry name" value="Subtilisin-like_FN3"/>
</dbReference>
<keyword evidence="2 6" id="KW-0645">Protease</keyword>
<dbReference type="Gene3D" id="3.50.30.30">
    <property type="match status" value="1"/>
</dbReference>
<evidence type="ECO:0000256" key="6">
    <source>
        <dbReference type="PROSITE-ProRule" id="PRU01240"/>
    </source>
</evidence>
<dbReference type="InterPro" id="IPR037045">
    <property type="entry name" value="S8pro/Inhibitor_I9_sf"/>
</dbReference>
<evidence type="ECO:0000259" key="10">
    <source>
        <dbReference type="Pfam" id="PF17766"/>
    </source>
</evidence>
<dbReference type="SUPFAM" id="SSF52743">
    <property type="entry name" value="Subtilisin-like"/>
    <property type="match status" value="1"/>
</dbReference>
<feature type="active site" description="Charge relay system" evidence="5 6">
    <location>
        <position position="187"/>
    </location>
</feature>
<keyword evidence="3 6" id="KW-0378">Hydrolase</keyword>
<dbReference type="InterPro" id="IPR010259">
    <property type="entry name" value="S8pro/Inhibitor_I9"/>
</dbReference>
<dbReference type="Gene3D" id="3.30.70.80">
    <property type="entry name" value="Peptidase S8 propeptide/proteinase inhibitor I9"/>
    <property type="match status" value="1"/>
</dbReference>
<evidence type="ECO:0000259" key="9">
    <source>
        <dbReference type="Pfam" id="PF05922"/>
    </source>
</evidence>
<dbReference type="PROSITE" id="PS51892">
    <property type="entry name" value="SUBTILASE"/>
    <property type="match status" value="1"/>
</dbReference>
<dbReference type="Pfam" id="PF00082">
    <property type="entry name" value="Peptidase_S8"/>
    <property type="match status" value="1"/>
</dbReference>
<evidence type="ECO:0000256" key="4">
    <source>
        <dbReference type="ARBA" id="ARBA00022825"/>
    </source>
</evidence>
<feature type="active site" description="Charge relay system" evidence="5 6">
    <location>
        <position position="260"/>
    </location>
</feature>
<evidence type="ECO:0000256" key="2">
    <source>
        <dbReference type="ARBA" id="ARBA00022670"/>
    </source>
</evidence>
<dbReference type="InterPro" id="IPR015500">
    <property type="entry name" value="Peptidase_S8_subtilisin-rel"/>
</dbReference>
<dbReference type="InterPro" id="IPR046450">
    <property type="entry name" value="PA_dom_sf"/>
</dbReference>
<dbReference type="PROSITE" id="PS00138">
    <property type="entry name" value="SUBTILASE_SER"/>
    <property type="match status" value="1"/>
</dbReference>
<dbReference type="Pfam" id="PF17766">
    <property type="entry name" value="fn3_6"/>
    <property type="match status" value="1"/>
</dbReference>
<feature type="domain" description="Inhibitor I9" evidence="9">
    <location>
        <begin position="57"/>
        <end position="148"/>
    </location>
</feature>
<feature type="active site" description="Charge relay system" evidence="5 6">
    <location>
        <position position="582"/>
    </location>
</feature>
<organism evidence="11 12">
    <name type="scientific">Paractinoplanes tereljensis</name>
    <dbReference type="NCBI Taxonomy" id="571912"/>
    <lineage>
        <taxon>Bacteria</taxon>
        <taxon>Bacillati</taxon>
        <taxon>Actinomycetota</taxon>
        <taxon>Actinomycetes</taxon>
        <taxon>Micromonosporales</taxon>
        <taxon>Micromonosporaceae</taxon>
        <taxon>Paractinoplanes</taxon>
    </lineage>
</organism>
<dbReference type="Pfam" id="PF02225">
    <property type="entry name" value="PA"/>
    <property type="match status" value="1"/>
</dbReference>
<dbReference type="InterPro" id="IPR000209">
    <property type="entry name" value="Peptidase_S8/S53_dom"/>
</dbReference>
<dbReference type="GO" id="GO:0006508">
    <property type="term" value="P:proteolysis"/>
    <property type="evidence" value="ECO:0007669"/>
    <property type="project" value="UniProtKB-KW"/>
</dbReference>
<evidence type="ECO:0000256" key="3">
    <source>
        <dbReference type="ARBA" id="ARBA00022801"/>
    </source>
</evidence>
<keyword evidence="12" id="KW-1185">Reference proteome</keyword>
<comment type="caution">
    <text evidence="11">The sequence shown here is derived from an EMBL/GenBank/DDBJ whole genome shotgun (WGS) entry which is preliminary data.</text>
</comment>
<dbReference type="InterPro" id="IPR036852">
    <property type="entry name" value="Peptidase_S8/S53_dom_sf"/>
</dbReference>
<evidence type="ECO:0000259" key="7">
    <source>
        <dbReference type="Pfam" id="PF00082"/>
    </source>
</evidence>
<comment type="similarity">
    <text evidence="1 6">Belongs to the peptidase S8 family.</text>
</comment>
<dbReference type="AlphaFoldDB" id="A0A919TUG5"/>
<evidence type="ECO:0000313" key="12">
    <source>
        <dbReference type="Proteomes" id="UP000623608"/>
    </source>
</evidence>
<dbReference type="EMBL" id="BOMY01000041">
    <property type="protein sequence ID" value="GIF23658.1"/>
    <property type="molecule type" value="Genomic_DNA"/>
</dbReference>
<dbReference type="Gene3D" id="3.40.50.200">
    <property type="entry name" value="Peptidase S8/S53 domain"/>
    <property type="match status" value="1"/>
</dbReference>
<sequence>MLPIDNHSSRRAGRRLGSGLAALLVATAGFGLPATPALADPLGDGTATKAPSTAGRYVVRLTDAPLAAYDKTKAAAGQRLSRTTAAAGSYRSYLGRRRATVADKAGVKVGKAYDTTFNGFSAQLTAKQADTLRKTAGVAGVYQDKTVHALVSNTADELGLTGRGGVWQQQFGGDTHAGEGTIIGVIDSGYWPESKSFAALPTPRPDAATIAAKWHGVCDFGTVEKPKCNNKVIGARWYDNDGLSTMNPAEFLSPRDSHGHGTHTASTAAGLNGVHATVGGIDMGTITGMAPGARLAIYKALWSDGAGGAYGSTADILGAIEDAVADGVDVLNYSIGDDSEAWGPIDEAFLNAAAAGVFVAAAAGNAGPGEGTVDNTAPWVTTVAATEQDHRWLRTITLGNGTTYTGIGIGAALGSAPLIDSEVAGTSDSDGYYSAMCLPDWLDPAKVKGKIVLCARGISGRVAKSELVKSLGGVGMILYQPFWEAGDGLADFHAVPTAHVGQATGEAIRQYAAGGKGTAKLSAGAFTKVEAPAVASFSSSGPSSLSGGDLIKPDLGAPGADVVAAVSPAEHDGDFTMMSGTSMAAPHIAGIAALVKAKHPGWGPTAIQSALMTGSRDRTDKGNTISYVDEPATPLNYGSGEVVPAASLDPGLVYQSTAQQWQQFACGAYDNREDSNDWAEVPNCTGVTSMKSVDLNYPSIAFGNMVGAQSVKRTVTNVGKFKSRYVVKIEQPKGYTVKVSPATFEIKPGASVTFTVTVSHNGGAYDKPVAGNITWVDLLGHHVRSPILIRNTQIVAPASVTGSGGNGSQTIKIQKGWKGTLTAATAGLTAGTTTAFRLDGLAKGWDDTYETIPDPAPATMKVTKFHVPAGTLGSAVRIDSALPRCYWDDEHEGIPCGDFYAKVFDATGGFVDAQFMHNPHTATLQLPDGAGDYTLVVEQVDLGYLPAGETGQPYSLTVITPGAPGTTVGKFTASPSSSSAAAGATVGVTVRWSGLTAGQQYHGVLVVGDGKSVVQRIPVDITG</sequence>
<gene>
    <name evidence="11" type="ORF">Ate02nite_63880</name>
</gene>
<dbReference type="InterPro" id="IPR023828">
    <property type="entry name" value="Peptidase_S8_Ser-AS"/>
</dbReference>
<dbReference type="Pfam" id="PF05922">
    <property type="entry name" value="Inhibitor_I9"/>
    <property type="match status" value="1"/>
</dbReference>
<dbReference type="Proteomes" id="UP000623608">
    <property type="component" value="Unassembled WGS sequence"/>
</dbReference>
<dbReference type="SUPFAM" id="SSF52025">
    <property type="entry name" value="PA domain"/>
    <property type="match status" value="1"/>
</dbReference>
<proteinExistence type="inferred from homology"/>
<dbReference type="Gene3D" id="2.60.40.2310">
    <property type="match status" value="1"/>
</dbReference>
<dbReference type="SUPFAM" id="SSF54897">
    <property type="entry name" value="Protease propeptides/inhibitors"/>
    <property type="match status" value="1"/>
</dbReference>
<dbReference type="PRINTS" id="PR00723">
    <property type="entry name" value="SUBTILISIN"/>
</dbReference>
<keyword evidence="4 6" id="KW-0720">Serine protease</keyword>
<protein>
    <submittedName>
        <fullName evidence="11">Uncharacterized protein</fullName>
    </submittedName>
</protein>